<reference evidence="2" key="2">
    <citation type="submission" date="2021-08" db="EMBL/GenBank/DDBJ databases">
        <authorList>
            <person name="Dalcin Martins P."/>
        </authorList>
    </citation>
    <scope>NUCLEOTIDE SEQUENCE</scope>
    <source>
        <strain evidence="2">MAG_39</strain>
    </source>
</reference>
<feature type="transmembrane region" description="Helical" evidence="1">
    <location>
        <begin position="7"/>
        <end position="26"/>
    </location>
</feature>
<dbReference type="Proteomes" id="UP000705867">
    <property type="component" value="Unassembled WGS sequence"/>
</dbReference>
<dbReference type="EMBL" id="JAIOIV010000101">
    <property type="protein sequence ID" value="MBZ0157046.1"/>
    <property type="molecule type" value="Genomic_DNA"/>
</dbReference>
<comment type="caution">
    <text evidence="2">The sequence shown here is derived from an EMBL/GenBank/DDBJ whole genome shotgun (WGS) entry which is preliminary data.</text>
</comment>
<keyword evidence="1" id="KW-1133">Transmembrane helix</keyword>
<accession>A0A953J6A7</accession>
<proteinExistence type="predicted"/>
<dbReference type="AlphaFoldDB" id="A0A953J6A7"/>
<evidence type="ECO:0000256" key="1">
    <source>
        <dbReference type="SAM" id="Phobius"/>
    </source>
</evidence>
<reference evidence="2" key="1">
    <citation type="journal article" date="2021" name="bioRxiv">
        <title>Unraveling nitrogen, sulfur and carbon metabolic pathways and microbial community transcriptional responses to substrate deprivation and toxicity stresses in a bioreactor mimicking anoxic brackish coastal sediment conditions.</title>
        <authorList>
            <person name="Martins P.D."/>
            <person name="Echeveste M.J."/>
            <person name="Arshad A."/>
            <person name="Kurth J."/>
            <person name="Ouboter H."/>
            <person name="Jetten M.S.M."/>
            <person name="Welte C.U."/>
        </authorList>
    </citation>
    <scope>NUCLEOTIDE SEQUENCE</scope>
    <source>
        <strain evidence="2">MAG_39</strain>
    </source>
</reference>
<protein>
    <submittedName>
        <fullName evidence="2">Uncharacterized protein</fullName>
    </submittedName>
</protein>
<keyword evidence="1" id="KW-0812">Transmembrane</keyword>
<gene>
    <name evidence="2" type="ORF">K8I29_12650</name>
</gene>
<name>A0A953J6A7_9BACT</name>
<feature type="transmembrane region" description="Helical" evidence="1">
    <location>
        <begin position="32"/>
        <end position="51"/>
    </location>
</feature>
<keyword evidence="1" id="KW-0472">Membrane</keyword>
<evidence type="ECO:0000313" key="2">
    <source>
        <dbReference type="EMBL" id="MBZ0157046.1"/>
    </source>
</evidence>
<organism evidence="2 3">
    <name type="scientific">Candidatus Nitrobium versatile</name>
    <dbReference type="NCBI Taxonomy" id="2884831"/>
    <lineage>
        <taxon>Bacteria</taxon>
        <taxon>Pseudomonadati</taxon>
        <taxon>Nitrospirota</taxon>
        <taxon>Nitrospiria</taxon>
        <taxon>Nitrospirales</taxon>
        <taxon>Nitrospiraceae</taxon>
        <taxon>Candidatus Nitrobium</taxon>
    </lineage>
</organism>
<evidence type="ECO:0000313" key="3">
    <source>
        <dbReference type="Proteomes" id="UP000705867"/>
    </source>
</evidence>
<sequence length="71" mass="7538">MSTKGIAVFMALIAPLLAVAVLAVFGITFTSWVYLAFALVCLVVAGIVLLVDRGMKKALDTARRGLKAKKD</sequence>